<reference evidence="11 12" key="1">
    <citation type="submission" date="2016-11" db="EMBL/GenBank/DDBJ databases">
        <title>Draft Genome Sequences of Nine Cyanobacterial Strains from Diverse Habitats.</title>
        <authorList>
            <person name="Zhu T."/>
            <person name="Hou S."/>
            <person name="Lu X."/>
            <person name="Hess W.R."/>
        </authorList>
    </citation>
    <scope>NUCLEOTIDE SEQUENCE [LARGE SCALE GENOMIC DNA]</scope>
    <source>
        <strain evidence="11 12">NIES-30</strain>
    </source>
</reference>
<dbReference type="Pfam" id="PF02357">
    <property type="entry name" value="NusG"/>
    <property type="match status" value="1"/>
</dbReference>
<dbReference type="PANTHER" id="PTHR30265:SF2">
    <property type="entry name" value="TRANSCRIPTION TERMINATION_ANTITERMINATION PROTEIN NUSG"/>
    <property type="match status" value="1"/>
</dbReference>
<protein>
    <recommendedName>
        <fullName evidence="5 6">Transcription termination/antitermination protein NusG</fullName>
    </recommendedName>
</protein>
<evidence type="ECO:0000256" key="3">
    <source>
        <dbReference type="ARBA" id="ARBA00023015"/>
    </source>
</evidence>
<evidence type="ECO:0000313" key="12">
    <source>
        <dbReference type="Proteomes" id="UP000185557"/>
    </source>
</evidence>
<evidence type="ECO:0000256" key="2">
    <source>
        <dbReference type="ARBA" id="ARBA00022814"/>
    </source>
</evidence>
<dbReference type="InterPro" id="IPR047050">
    <property type="entry name" value="NGN"/>
</dbReference>
<dbReference type="RefSeq" id="WP_073609592.1">
    <property type="nucleotide sequence ID" value="NZ_MRCG01000013.1"/>
</dbReference>
<comment type="similarity">
    <text evidence="5 7">Belongs to the NusG family.</text>
</comment>
<dbReference type="Gene3D" id="3.30.70.940">
    <property type="entry name" value="NusG, N-terminal domain"/>
    <property type="match status" value="1"/>
</dbReference>
<evidence type="ECO:0000256" key="8">
    <source>
        <dbReference type="SAM" id="MobiDB-lite"/>
    </source>
</evidence>
<evidence type="ECO:0000256" key="1">
    <source>
        <dbReference type="ARBA" id="ARBA00022472"/>
    </source>
</evidence>
<comment type="function">
    <text evidence="5 7">Participates in transcription elongation, termination and antitermination.</text>
</comment>
<dbReference type="PRINTS" id="PR00338">
    <property type="entry name" value="NUSGTNSCPFCT"/>
</dbReference>
<evidence type="ECO:0000313" key="11">
    <source>
        <dbReference type="EMBL" id="OKH46365.1"/>
    </source>
</evidence>
<gene>
    <name evidence="5" type="primary">nusG</name>
    <name evidence="11" type="ORF">NIES30_16820</name>
</gene>
<dbReference type="GO" id="GO:0006354">
    <property type="term" value="P:DNA-templated transcription elongation"/>
    <property type="evidence" value="ECO:0007669"/>
    <property type="project" value="UniProtKB-UniRule"/>
</dbReference>
<dbReference type="SUPFAM" id="SSF50104">
    <property type="entry name" value="Translation proteins SH3-like domain"/>
    <property type="match status" value="1"/>
</dbReference>
<dbReference type="GO" id="GO:0006353">
    <property type="term" value="P:DNA-templated transcription termination"/>
    <property type="evidence" value="ECO:0007669"/>
    <property type="project" value="UniProtKB-UniRule"/>
</dbReference>
<dbReference type="InterPro" id="IPR014722">
    <property type="entry name" value="Rib_uL2_dom2"/>
</dbReference>
<dbReference type="PANTHER" id="PTHR30265">
    <property type="entry name" value="RHO-INTERACTING TRANSCRIPTION TERMINATION FACTOR NUSG"/>
    <property type="match status" value="1"/>
</dbReference>
<dbReference type="Proteomes" id="UP000185557">
    <property type="component" value="Unassembled WGS sequence"/>
</dbReference>
<dbReference type="GO" id="GO:0031564">
    <property type="term" value="P:transcription antitermination"/>
    <property type="evidence" value="ECO:0007669"/>
    <property type="project" value="UniProtKB-UniRule"/>
</dbReference>
<keyword evidence="1 5" id="KW-0806">Transcription termination</keyword>
<evidence type="ECO:0000256" key="6">
    <source>
        <dbReference type="NCBIfam" id="TIGR00922"/>
    </source>
</evidence>
<keyword evidence="12" id="KW-1185">Reference proteome</keyword>
<evidence type="ECO:0000259" key="10">
    <source>
        <dbReference type="SMART" id="SM00739"/>
    </source>
</evidence>
<dbReference type="GO" id="GO:0032784">
    <property type="term" value="P:regulation of DNA-templated transcription elongation"/>
    <property type="evidence" value="ECO:0007669"/>
    <property type="project" value="InterPro"/>
</dbReference>
<feature type="domain" description="KOW" evidence="10">
    <location>
        <begin position="181"/>
        <end position="208"/>
    </location>
</feature>
<dbReference type="GO" id="GO:0005829">
    <property type="term" value="C:cytosol"/>
    <property type="evidence" value="ECO:0007669"/>
    <property type="project" value="TreeGrafter"/>
</dbReference>
<evidence type="ECO:0000259" key="9">
    <source>
        <dbReference type="SMART" id="SM00738"/>
    </source>
</evidence>
<dbReference type="FunFam" id="2.30.30.30:FF:000002">
    <property type="entry name" value="Transcription termination/antitermination factor NusG"/>
    <property type="match status" value="1"/>
</dbReference>
<feature type="region of interest" description="Disordered" evidence="8">
    <location>
        <begin position="1"/>
        <end position="43"/>
    </location>
</feature>
<keyword evidence="2 5" id="KW-0889">Transcription antitermination</keyword>
<dbReference type="SUPFAM" id="SSF82679">
    <property type="entry name" value="N-utilization substance G protein NusG, N-terminal domain"/>
    <property type="match status" value="1"/>
</dbReference>
<dbReference type="InterPro" id="IPR015869">
    <property type="entry name" value="Transcrpt_antiterm_NusG_bac_CS"/>
</dbReference>
<evidence type="ECO:0000256" key="4">
    <source>
        <dbReference type="ARBA" id="ARBA00023163"/>
    </source>
</evidence>
<dbReference type="NCBIfam" id="TIGR00922">
    <property type="entry name" value="nusG"/>
    <property type="match status" value="1"/>
</dbReference>
<keyword evidence="3 5" id="KW-0805">Transcription regulation</keyword>
<dbReference type="CDD" id="cd06091">
    <property type="entry name" value="KOW_NusG"/>
    <property type="match status" value="1"/>
</dbReference>
<dbReference type="InterPro" id="IPR005824">
    <property type="entry name" value="KOW"/>
</dbReference>
<sequence>MAVTEEDFNYDDAPLDESLDSDLEAEPSAEGAGPSTEEGNEGEAARFYQRKARWYAVQVASGCEKRVKLNLEQRIGTLDVINRIFQVEIPQTPAVKLRKDGSRQSIDEKVFPGYVLVRMYMDDEAWSVVKNTPHVINFVGAEQRRAYGRGRGHVKPMPLGMSEVKRIFKRTEEQKPVIKVDMAPGDKITVLSGPFKDFEGEVVEVSPERSKLKALLSIFGRDTPVELEFNQVQKES</sequence>
<organism evidence="11 12">
    <name type="scientific">Phormidium tenue NIES-30</name>
    <dbReference type="NCBI Taxonomy" id="549789"/>
    <lineage>
        <taxon>Bacteria</taxon>
        <taxon>Bacillati</taxon>
        <taxon>Cyanobacteriota</taxon>
        <taxon>Cyanophyceae</taxon>
        <taxon>Oscillatoriophycideae</taxon>
        <taxon>Oscillatoriales</taxon>
        <taxon>Oscillatoriaceae</taxon>
        <taxon>Phormidium</taxon>
    </lineage>
</organism>
<dbReference type="InterPro" id="IPR001062">
    <property type="entry name" value="Transcrpt_antiterm_NusG"/>
</dbReference>
<comment type="caution">
    <text evidence="11">The sequence shown here is derived from an EMBL/GenBank/DDBJ whole genome shotgun (WGS) entry which is preliminary data.</text>
</comment>
<feature type="domain" description="NusG-like N-terminal" evidence="9">
    <location>
        <begin position="51"/>
        <end position="171"/>
    </location>
</feature>
<dbReference type="STRING" id="549789.NIES30_16820"/>
<dbReference type="InterPro" id="IPR043425">
    <property type="entry name" value="NusG-like"/>
</dbReference>
<evidence type="ECO:0000256" key="7">
    <source>
        <dbReference type="RuleBase" id="RU000538"/>
    </source>
</evidence>
<dbReference type="Pfam" id="PF00467">
    <property type="entry name" value="KOW"/>
    <property type="match status" value="1"/>
</dbReference>
<dbReference type="InterPro" id="IPR036735">
    <property type="entry name" value="NGN_dom_sf"/>
</dbReference>
<feature type="compositionally biased region" description="Acidic residues" evidence="8">
    <location>
        <begin position="1"/>
        <end position="27"/>
    </location>
</feature>
<dbReference type="AlphaFoldDB" id="A0A1U7J2J8"/>
<dbReference type="InterPro" id="IPR008991">
    <property type="entry name" value="Translation_prot_SH3-like_sf"/>
</dbReference>
<dbReference type="EMBL" id="MRCG01000013">
    <property type="protein sequence ID" value="OKH46365.1"/>
    <property type="molecule type" value="Genomic_DNA"/>
</dbReference>
<dbReference type="OrthoDB" id="9809075at2"/>
<keyword evidence="4 5" id="KW-0804">Transcription</keyword>
<accession>A0A1U7J2J8</accession>
<name>A0A1U7J2J8_9CYAN</name>
<dbReference type="SMART" id="SM00738">
    <property type="entry name" value="NGN"/>
    <property type="match status" value="1"/>
</dbReference>
<dbReference type="PROSITE" id="PS01014">
    <property type="entry name" value="NUSG"/>
    <property type="match status" value="1"/>
</dbReference>
<dbReference type="SMART" id="SM00739">
    <property type="entry name" value="KOW"/>
    <property type="match status" value="1"/>
</dbReference>
<dbReference type="HAMAP" id="MF_00948">
    <property type="entry name" value="NusG"/>
    <property type="match status" value="1"/>
</dbReference>
<proteinExistence type="inferred from homology"/>
<dbReference type="CDD" id="cd09891">
    <property type="entry name" value="NGN_Bact_1"/>
    <property type="match status" value="1"/>
</dbReference>
<dbReference type="InterPro" id="IPR006645">
    <property type="entry name" value="NGN-like_dom"/>
</dbReference>
<evidence type="ECO:0000256" key="5">
    <source>
        <dbReference type="HAMAP-Rule" id="MF_00948"/>
    </source>
</evidence>
<dbReference type="Gene3D" id="2.30.30.30">
    <property type="match status" value="1"/>
</dbReference>